<dbReference type="InterPro" id="IPR011333">
    <property type="entry name" value="SKP1/BTB/POZ_sf"/>
</dbReference>
<dbReference type="Pfam" id="PF07707">
    <property type="entry name" value="BACK"/>
    <property type="match status" value="1"/>
</dbReference>
<dbReference type="InterPro" id="IPR006553">
    <property type="entry name" value="Leu-rich_rpt_Cys-con_subtyp"/>
</dbReference>
<evidence type="ECO:0000259" key="3">
    <source>
        <dbReference type="PROSITE" id="PS50097"/>
    </source>
</evidence>
<dbReference type="SMART" id="SM00367">
    <property type="entry name" value="LRR_CC"/>
    <property type="match status" value="2"/>
</dbReference>
<evidence type="ECO:0000256" key="1">
    <source>
        <dbReference type="ARBA" id="ARBA00002668"/>
    </source>
</evidence>
<comment type="pathway">
    <text evidence="2">Protein modification; protein ubiquitination.</text>
</comment>
<dbReference type="CDD" id="cd18186">
    <property type="entry name" value="BTB_POZ_ZBTB_KLHL-like"/>
    <property type="match status" value="1"/>
</dbReference>
<dbReference type="InterPro" id="IPR011705">
    <property type="entry name" value="BACK"/>
</dbReference>
<evidence type="ECO:0000313" key="4">
    <source>
        <dbReference type="EMBL" id="MBX22609.1"/>
    </source>
</evidence>
<dbReference type="SMART" id="SM00875">
    <property type="entry name" value="BACK"/>
    <property type="match status" value="1"/>
</dbReference>
<feature type="domain" description="BTB" evidence="3">
    <location>
        <begin position="35"/>
        <end position="103"/>
    </location>
</feature>
<protein>
    <submittedName>
        <fullName evidence="4">BTB/POZ domain-containing protein FBL11</fullName>
    </submittedName>
</protein>
<name>A0A2P2LXB2_RHIMU</name>
<dbReference type="Gene3D" id="1.25.40.420">
    <property type="match status" value="1"/>
</dbReference>
<dbReference type="GO" id="GO:0019005">
    <property type="term" value="C:SCF ubiquitin ligase complex"/>
    <property type="evidence" value="ECO:0007669"/>
    <property type="project" value="TreeGrafter"/>
</dbReference>
<dbReference type="Gene3D" id="3.30.710.10">
    <property type="entry name" value="Potassium Channel Kv1.1, Chain A"/>
    <property type="match status" value="1"/>
</dbReference>
<dbReference type="SUPFAM" id="SSF54695">
    <property type="entry name" value="POZ domain"/>
    <property type="match status" value="1"/>
</dbReference>
<dbReference type="AlphaFoldDB" id="A0A2P2LXB2"/>
<dbReference type="Gene3D" id="3.80.10.10">
    <property type="entry name" value="Ribonuclease Inhibitor"/>
    <property type="match status" value="2"/>
</dbReference>
<dbReference type="GO" id="GO:0031146">
    <property type="term" value="P:SCF-dependent proteasomal ubiquitin-dependent protein catabolic process"/>
    <property type="evidence" value="ECO:0007669"/>
    <property type="project" value="TreeGrafter"/>
</dbReference>
<dbReference type="SUPFAM" id="SSF52047">
    <property type="entry name" value="RNI-like"/>
    <property type="match status" value="2"/>
</dbReference>
<dbReference type="Pfam" id="PF00651">
    <property type="entry name" value="BTB"/>
    <property type="match status" value="1"/>
</dbReference>
<comment type="function">
    <text evidence="1">May act as a substrate-specific adapter of an E3 ubiquitin-protein ligase complex (CUL3-RBX1-BTB) which mediates the ubiquitination and subsequent proteasomal degradation of target proteins.</text>
</comment>
<dbReference type="SMART" id="SM00225">
    <property type="entry name" value="BTB"/>
    <property type="match status" value="1"/>
</dbReference>
<dbReference type="PANTHER" id="PTHR13318">
    <property type="entry name" value="PARTNER OF PAIRED, ISOFORM B-RELATED"/>
    <property type="match status" value="1"/>
</dbReference>
<dbReference type="InterPro" id="IPR032675">
    <property type="entry name" value="LRR_dom_sf"/>
</dbReference>
<organism evidence="4">
    <name type="scientific">Rhizophora mucronata</name>
    <name type="common">Asiatic mangrove</name>
    <dbReference type="NCBI Taxonomy" id="61149"/>
    <lineage>
        <taxon>Eukaryota</taxon>
        <taxon>Viridiplantae</taxon>
        <taxon>Streptophyta</taxon>
        <taxon>Embryophyta</taxon>
        <taxon>Tracheophyta</taxon>
        <taxon>Spermatophyta</taxon>
        <taxon>Magnoliopsida</taxon>
        <taxon>eudicotyledons</taxon>
        <taxon>Gunneridae</taxon>
        <taxon>Pentapetalae</taxon>
        <taxon>rosids</taxon>
        <taxon>fabids</taxon>
        <taxon>Malpighiales</taxon>
        <taxon>Rhizophoraceae</taxon>
        <taxon>Rhizophora</taxon>
    </lineage>
</organism>
<dbReference type="EMBL" id="GGEC01042125">
    <property type="protein sequence ID" value="MBX22609.1"/>
    <property type="molecule type" value="Transcribed_RNA"/>
</dbReference>
<accession>A0A2P2LXB2</accession>
<dbReference type="PROSITE" id="PS50097">
    <property type="entry name" value="BTB"/>
    <property type="match status" value="1"/>
</dbReference>
<reference evidence="4" key="1">
    <citation type="submission" date="2018-02" db="EMBL/GenBank/DDBJ databases">
        <title>Rhizophora mucronata_Transcriptome.</title>
        <authorList>
            <person name="Meera S.P."/>
            <person name="Sreeshan A."/>
            <person name="Augustine A."/>
        </authorList>
    </citation>
    <scope>NUCLEOTIDE SEQUENCE</scope>
    <source>
        <tissue evidence="4">Leaf</tissue>
    </source>
</reference>
<dbReference type="PANTHER" id="PTHR13318:SF71">
    <property type="entry name" value="BTB_POZ DOMAIN-CONTAINING PROTEIN FBL11"/>
    <property type="match status" value="1"/>
</dbReference>
<dbReference type="InterPro" id="IPR000210">
    <property type="entry name" value="BTB/POZ_dom"/>
</dbReference>
<evidence type="ECO:0000256" key="2">
    <source>
        <dbReference type="ARBA" id="ARBA00004906"/>
    </source>
</evidence>
<proteinExistence type="predicted"/>
<sequence>MASSYDNDFVILSCANPSPIEYKEILISTADIHGWDLPTNLRYQTLKIKALRSRLVEQSSYFHGLLSGSFSESNLETVSVQWNLETFLNVLNFLYGHTLDVTSKNFLLLFEAALYFGIETLLLKCKSWFSEVSSSTGPQLPEIQLDDLIHIWNFGIQHANDFVPELCASYLARNFMWAMSNKFFRDIPYDLLLNCIKHPHLTIYSEMYLCEALLFWLDSSSKEFEPVSKFLDDRIDILKQIRTSLLPLWFAAGKRKSCHFSELADKSMETIMKLIEILPVGSIDDLGDVDLDPLRIRLTEYAKEVDLSGCPQITSAILLLSMFPPSHCMDLNLWKTIKLSLINPEDFSRDHARISQILQPTLSFEAVERLDISKCWMLHLDAAIELFSKSFPSLRRLKAAYFLNFNIATLCKLVQKCPLLSEVDMTVDITPLIPSEVSVVSCSTAIMAPVSKKSFSVGNNSLDVTFYHSGALLSNITRLVLEGRSDICDSDLQYLTALCRSLEYLNLKGCITITDVGLSNLISSCVKLHSIIACDTSFGMNSIQALCSSITYSGSLDPHAEKRCLRTLACNLQILHVGGCKFANERFLMELMSKAQTLKSLVLRDTYLIDDTLYSFSGISLEMLDVSNTMISGVALAHIVHGNPALKFLNVRGCKNLIQLESKSNGADPSSSYFHRDLCTLLGKKCKLEEIALGWGFSQFSLETLKPAFVSLRAITIGLGGSFSEDLLGLLPQACPLLESIVLYFQVWPIKHYRKSV</sequence>